<evidence type="ECO:0000313" key="6">
    <source>
        <dbReference type="EMBL" id="KFI18295.1"/>
    </source>
</evidence>
<evidence type="ECO:0000256" key="1">
    <source>
        <dbReference type="ARBA" id="ARBA00023015"/>
    </source>
</evidence>
<dbReference type="PANTHER" id="PTHR30055:SF234">
    <property type="entry name" value="HTH-TYPE TRANSCRIPTIONAL REGULATOR BETI"/>
    <property type="match status" value="1"/>
</dbReference>
<evidence type="ECO:0000313" key="7">
    <source>
        <dbReference type="Proteomes" id="UP000028839"/>
    </source>
</evidence>
<dbReference type="InterPro" id="IPR050109">
    <property type="entry name" value="HTH-type_TetR-like_transc_reg"/>
</dbReference>
<dbReference type="GO" id="GO:0000976">
    <property type="term" value="F:transcription cis-regulatory region binding"/>
    <property type="evidence" value="ECO:0007669"/>
    <property type="project" value="TreeGrafter"/>
</dbReference>
<dbReference type="Proteomes" id="UP000028839">
    <property type="component" value="Unassembled WGS sequence"/>
</dbReference>
<keyword evidence="3" id="KW-0804">Transcription</keyword>
<dbReference type="AlphaFoldDB" id="A0A0E2Z457"/>
<dbReference type="PRINTS" id="PR00455">
    <property type="entry name" value="HTHTETR"/>
</dbReference>
<accession>A0A0E2Z457</accession>
<dbReference type="SUPFAM" id="SSF46689">
    <property type="entry name" value="Homeodomain-like"/>
    <property type="match status" value="1"/>
</dbReference>
<comment type="caution">
    <text evidence="6">The sequence shown here is derived from an EMBL/GenBank/DDBJ whole genome shotgun (WGS) entry which is preliminary data.</text>
</comment>
<keyword evidence="1" id="KW-0805">Transcription regulation</keyword>
<evidence type="ECO:0000256" key="3">
    <source>
        <dbReference type="ARBA" id="ARBA00023163"/>
    </source>
</evidence>
<evidence type="ECO:0000256" key="4">
    <source>
        <dbReference type="PROSITE-ProRule" id="PRU00335"/>
    </source>
</evidence>
<dbReference type="OrthoDB" id="7375611at2"/>
<dbReference type="PROSITE" id="PS50977">
    <property type="entry name" value="HTH_TETR_2"/>
    <property type="match status" value="1"/>
</dbReference>
<evidence type="ECO:0000256" key="2">
    <source>
        <dbReference type="ARBA" id="ARBA00023125"/>
    </source>
</evidence>
<dbReference type="HOGENOM" id="CLU_107909_0_0_6"/>
<feature type="domain" description="HTH tetR-type" evidence="5">
    <location>
        <begin position="5"/>
        <end position="65"/>
    </location>
</feature>
<dbReference type="PANTHER" id="PTHR30055">
    <property type="entry name" value="HTH-TYPE TRANSCRIPTIONAL REGULATOR RUTR"/>
    <property type="match status" value="1"/>
</dbReference>
<dbReference type="GO" id="GO:0003700">
    <property type="term" value="F:DNA-binding transcription factor activity"/>
    <property type="evidence" value="ECO:0007669"/>
    <property type="project" value="TreeGrafter"/>
</dbReference>
<dbReference type="Gene3D" id="1.10.357.10">
    <property type="entry name" value="Tetracycline Repressor, domain 2"/>
    <property type="match status" value="1"/>
</dbReference>
<dbReference type="Pfam" id="PF00440">
    <property type="entry name" value="TetR_N"/>
    <property type="match status" value="1"/>
</dbReference>
<dbReference type="SUPFAM" id="SSF48498">
    <property type="entry name" value="Tetracyclin repressor-like, C-terminal domain"/>
    <property type="match status" value="1"/>
</dbReference>
<dbReference type="InterPro" id="IPR001647">
    <property type="entry name" value="HTH_TetR"/>
</dbReference>
<dbReference type="InterPro" id="IPR036271">
    <property type="entry name" value="Tet_transcr_reg_TetR-rel_C_sf"/>
</dbReference>
<name>A0A0E2Z457_9GAMM</name>
<organism evidence="6 7">
    <name type="scientific">Nitrosococcus oceani C-27</name>
    <dbReference type="NCBI Taxonomy" id="314279"/>
    <lineage>
        <taxon>Bacteria</taxon>
        <taxon>Pseudomonadati</taxon>
        <taxon>Pseudomonadota</taxon>
        <taxon>Gammaproteobacteria</taxon>
        <taxon>Chromatiales</taxon>
        <taxon>Chromatiaceae</taxon>
        <taxon>Nitrosococcus</taxon>
    </lineage>
</organism>
<evidence type="ECO:0000259" key="5">
    <source>
        <dbReference type="PROSITE" id="PS50977"/>
    </source>
</evidence>
<proteinExistence type="predicted"/>
<sequence length="213" mass="25118">MEKIASTSDIILDTALELAEETSWENVRLYHVAQRAGLTLNHIRRYFREKEELVDAWLDRADRAMLDETNCPHFLALSPRERLNQLFMAWLEALSPHRPVMRQMVFNRLEPGHLHMQVASLLRISRTVQWAREAAQREQTFLFRAFDETALTSTYLAAFLCWLNDSTQNYQRTRRLLDRILYLGEVIESLKPSFLRPYQPEENFTPAPPQEAR</sequence>
<keyword evidence="2 4" id="KW-0238">DNA-binding</keyword>
<protein>
    <submittedName>
        <fullName evidence="6">TetR family transcriptional regulator</fullName>
    </submittedName>
</protein>
<gene>
    <name evidence="6" type="ORF">IB75_14975</name>
</gene>
<feature type="DNA-binding region" description="H-T-H motif" evidence="4">
    <location>
        <begin position="28"/>
        <end position="47"/>
    </location>
</feature>
<dbReference type="EMBL" id="JPGN01000085">
    <property type="protein sequence ID" value="KFI18295.1"/>
    <property type="molecule type" value="Genomic_DNA"/>
</dbReference>
<reference evidence="6 7" key="1">
    <citation type="submission" date="2014-07" db="EMBL/GenBank/DDBJ databases">
        <title>Comparative analysis of Nitrosococcus oceani genome inventories of strains from Pacific and Atlantic gyres.</title>
        <authorList>
            <person name="Lim C.K."/>
            <person name="Wang L."/>
            <person name="Sayavedra-Soto L.A."/>
            <person name="Klotz M.G."/>
        </authorList>
    </citation>
    <scope>NUCLEOTIDE SEQUENCE [LARGE SCALE GENOMIC DNA]</scope>
    <source>
        <strain evidence="6 7">C-27</strain>
    </source>
</reference>
<dbReference type="InterPro" id="IPR009057">
    <property type="entry name" value="Homeodomain-like_sf"/>
</dbReference>